<protein>
    <submittedName>
        <fullName evidence="4">Monoacylglycerol lipase abhd6-A-like</fullName>
    </submittedName>
</protein>
<dbReference type="GO" id="GO:0046464">
    <property type="term" value="P:acylglycerol catabolic process"/>
    <property type="evidence" value="ECO:0007669"/>
    <property type="project" value="TreeGrafter"/>
</dbReference>
<dbReference type="GO" id="GO:0047372">
    <property type="term" value="F:monoacylglycerol lipase activity"/>
    <property type="evidence" value="ECO:0007669"/>
    <property type="project" value="TreeGrafter"/>
</dbReference>
<name>A0A3B3BCX9_ORYME</name>
<dbReference type="InterPro" id="IPR000073">
    <property type="entry name" value="AB_hydrolase_1"/>
</dbReference>
<dbReference type="SUPFAM" id="SSF53474">
    <property type="entry name" value="alpha/beta-Hydrolases"/>
    <property type="match status" value="1"/>
</dbReference>
<feature type="domain" description="AB hydrolase-1" evidence="3">
    <location>
        <begin position="70"/>
        <end position="312"/>
    </location>
</feature>
<dbReference type="AlphaFoldDB" id="A0A3B3BCX9"/>
<dbReference type="PANTHER" id="PTHR43798">
    <property type="entry name" value="MONOACYLGLYCEROL LIPASE"/>
    <property type="match status" value="1"/>
</dbReference>
<feature type="transmembrane region" description="Helical" evidence="2">
    <location>
        <begin position="6"/>
        <end position="32"/>
    </location>
</feature>
<dbReference type="PANTHER" id="PTHR43798:SF32">
    <property type="entry name" value="ABHYDROLASE DOMAIN-CONTAINING 6, ACYLGLYCEROL LIPASE A"/>
    <property type="match status" value="1"/>
</dbReference>
<dbReference type="InterPro" id="IPR029058">
    <property type="entry name" value="AB_hydrolase_fold"/>
</dbReference>
<dbReference type="GO" id="GO:0032281">
    <property type="term" value="C:AMPA glutamate receptor complex"/>
    <property type="evidence" value="ECO:0007669"/>
    <property type="project" value="TreeGrafter"/>
</dbReference>
<evidence type="ECO:0000313" key="4">
    <source>
        <dbReference type="Ensembl" id="ENSOMEP00000003446.1"/>
    </source>
</evidence>
<keyword evidence="5" id="KW-1185">Reference proteome</keyword>
<reference evidence="4" key="2">
    <citation type="submission" date="2025-09" db="UniProtKB">
        <authorList>
            <consortium name="Ensembl"/>
        </authorList>
    </citation>
    <scope>IDENTIFICATION</scope>
</reference>
<dbReference type="OrthoDB" id="6431331at2759"/>
<evidence type="ECO:0000259" key="3">
    <source>
        <dbReference type="Pfam" id="PF00561"/>
    </source>
</evidence>
<comment type="similarity">
    <text evidence="1">Belongs to the AB hydrolase superfamily.</text>
</comment>
<dbReference type="Proteomes" id="UP000261560">
    <property type="component" value="Unplaced"/>
</dbReference>
<organism evidence="4 5">
    <name type="scientific">Oryzias melastigma</name>
    <name type="common">Marine medaka</name>
    <dbReference type="NCBI Taxonomy" id="30732"/>
    <lineage>
        <taxon>Eukaryota</taxon>
        <taxon>Metazoa</taxon>
        <taxon>Chordata</taxon>
        <taxon>Craniata</taxon>
        <taxon>Vertebrata</taxon>
        <taxon>Euteleostomi</taxon>
        <taxon>Actinopterygii</taxon>
        <taxon>Neopterygii</taxon>
        <taxon>Teleostei</taxon>
        <taxon>Neoteleostei</taxon>
        <taxon>Acanthomorphata</taxon>
        <taxon>Ovalentaria</taxon>
        <taxon>Atherinomorphae</taxon>
        <taxon>Beloniformes</taxon>
        <taxon>Adrianichthyidae</taxon>
        <taxon>Oryziinae</taxon>
        <taxon>Oryzias</taxon>
    </lineage>
</organism>
<reference evidence="4" key="1">
    <citation type="submission" date="2025-08" db="UniProtKB">
        <authorList>
            <consortium name="Ensembl"/>
        </authorList>
    </citation>
    <scope>IDENTIFICATION</scope>
</reference>
<evidence type="ECO:0000313" key="5">
    <source>
        <dbReference type="Proteomes" id="UP000261560"/>
    </source>
</evidence>
<evidence type="ECO:0000256" key="1">
    <source>
        <dbReference type="ARBA" id="ARBA00008645"/>
    </source>
</evidence>
<dbReference type="GeneTree" id="ENSGT00510000047225"/>
<evidence type="ECO:0000256" key="2">
    <source>
        <dbReference type="SAM" id="Phobius"/>
    </source>
</evidence>
<dbReference type="STRING" id="30732.ENSOMEP00000003446"/>
<accession>A0A3B3BCX9</accession>
<keyword evidence="2" id="KW-1133">Transmembrane helix</keyword>
<dbReference type="PRINTS" id="PR00111">
    <property type="entry name" value="ABHYDROLASE"/>
</dbReference>
<keyword evidence="2" id="KW-0472">Membrane</keyword>
<proteinExistence type="inferred from homology"/>
<dbReference type="InterPro" id="IPR050266">
    <property type="entry name" value="AB_hydrolase_sf"/>
</dbReference>
<dbReference type="OMA" id="QIHTLTM"/>
<dbReference type="Gene3D" id="3.40.50.1820">
    <property type="entry name" value="alpha/beta hydrolase"/>
    <property type="match status" value="1"/>
</dbReference>
<sequence length="337" mass="37812">MEYRSLMLTGGVLLLPVLVFVTSLLFWPGVLLKAYNWYWRRRLGLVVRYTYSGSYRFCYFSRGTPGGATPSLLLLHGFSANKDMWLPVINFLPKEQHVVCVDMPGHDGTSRTGAEDYSIQGQVSRIHQFVQSVGLRDRPFHLVGTSMGGNVAGVYAARYPSDLSSLTLVCPAGLVYPTESKFITRLRELEQSANQEESIPLIPTTPQELEDMLKLCCHIPPRLPRLVLRGLLANRLRNNDFYKEVFMEIVGEKSRHSLQDHLHLITAPLQVIWGKQDQVLDVSGAAVIQTALPRSQVEVVDSCGHSVVLERPRKMAKVLMDFVSAQEVCNAKSKKLS</sequence>
<dbReference type="PaxDb" id="30732-ENSOMEP00000003446"/>
<dbReference type="Pfam" id="PF00561">
    <property type="entry name" value="Abhydrolase_1"/>
    <property type="match status" value="1"/>
</dbReference>
<keyword evidence="2" id="KW-0812">Transmembrane</keyword>
<dbReference type="Ensembl" id="ENSOMET00000010824.1">
    <property type="protein sequence ID" value="ENSOMEP00000003446.1"/>
    <property type="gene ID" value="ENSOMEG00000004358.1"/>
</dbReference>